<reference evidence="2" key="1">
    <citation type="submission" date="2021-08" db="EMBL/GenBank/DDBJ databases">
        <title>Global Aspergillus fumigatus from environmental and clinical sources.</title>
        <authorList>
            <person name="Barber A."/>
            <person name="Sae-Ong T."/>
        </authorList>
    </citation>
    <scope>NUCLEOTIDE SEQUENCE</scope>
    <source>
        <strain evidence="2">NRZ-2016-071</strain>
    </source>
</reference>
<dbReference type="PANTHER" id="PTHR42053:SF1">
    <property type="match status" value="1"/>
</dbReference>
<evidence type="ECO:0000313" key="2">
    <source>
        <dbReference type="EMBL" id="KAH1910479.1"/>
    </source>
</evidence>
<comment type="caution">
    <text evidence="2">The sequence shown here is derived from an EMBL/GenBank/DDBJ whole genome shotgun (WGS) entry which is preliminary data.</text>
</comment>
<sequence>MAPKPVLQPLELPKNMSFPSELREQTSTIYLDTKPKERDTGSQENTVTITPPPAYTEFLETFSPIFASSATSRASFAKYMSDKPRRSPTSVPSSTTSSSFSKGSTPKHSPSKPPFPLSPAASWSPKEATVPVPAAKRLRLPPPYVYSPTTSTAATGSPRSAHLLNSPFSPEEWKLRSFESPMSEGGPQVCVRQIVTTRITYKHAHALQLDPPPPGKRRRNPDHR</sequence>
<proteinExistence type="predicted"/>
<accession>A0A8H4MQL1</accession>
<protein>
    <submittedName>
        <fullName evidence="2">Uncharacterized protein</fullName>
    </submittedName>
</protein>
<name>A0A8H4MQL1_ASPFM</name>
<feature type="compositionally biased region" description="Low complexity" evidence="1">
    <location>
        <begin position="146"/>
        <end position="161"/>
    </location>
</feature>
<feature type="compositionally biased region" description="Low complexity" evidence="1">
    <location>
        <begin position="87"/>
        <end position="108"/>
    </location>
</feature>
<evidence type="ECO:0000256" key="1">
    <source>
        <dbReference type="SAM" id="MobiDB-lite"/>
    </source>
</evidence>
<dbReference type="EMBL" id="JAIBSC010000007">
    <property type="protein sequence ID" value="KAH1910479.1"/>
    <property type="molecule type" value="Genomic_DNA"/>
</dbReference>
<organism evidence="2 3">
    <name type="scientific">Aspergillus fumigatus</name>
    <name type="common">Neosartorya fumigata</name>
    <dbReference type="NCBI Taxonomy" id="746128"/>
    <lineage>
        <taxon>Eukaryota</taxon>
        <taxon>Fungi</taxon>
        <taxon>Dikarya</taxon>
        <taxon>Ascomycota</taxon>
        <taxon>Pezizomycotina</taxon>
        <taxon>Eurotiomycetes</taxon>
        <taxon>Eurotiomycetidae</taxon>
        <taxon>Eurotiales</taxon>
        <taxon>Aspergillaceae</taxon>
        <taxon>Aspergillus</taxon>
        <taxon>Aspergillus subgen. Fumigati</taxon>
    </lineage>
</organism>
<dbReference type="Proteomes" id="UP000813423">
    <property type="component" value="Unassembled WGS sequence"/>
</dbReference>
<gene>
    <name evidence="2" type="ORF">KXV57_008100</name>
</gene>
<feature type="region of interest" description="Disordered" evidence="1">
    <location>
        <begin position="76"/>
        <end position="166"/>
    </location>
</feature>
<evidence type="ECO:0000313" key="3">
    <source>
        <dbReference type="Proteomes" id="UP000813423"/>
    </source>
</evidence>
<feature type="compositionally biased region" description="Basic residues" evidence="1">
    <location>
        <begin position="215"/>
        <end position="224"/>
    </location>
</feature>
<feature type="region of interest" description="Disordered" evidence="1">
    <location>
        <begin position="203"/>
        <end position="224"/>
    </location>
</feature>
<feature type="region of interest" description="Disordered" evidence="1">
    <location>
        <begin position="1"/>
        <end position="52"/>
    </location>
</feature>
<dbReference type="PANTHER" id="PTHR42053">
    <property type="match status" value="1"/>
</dbReference>
<dbReference type="AlphaFoldDB" id="A0A8H4MQL1"/>